<feature type="region of interest" description="Disordered" evidence="11">
    <location>
        <begin position="272"/>
        <end position="295"/>
    </location>
</feature>
<evidence type="ECO:0000256" key="3">
    <source>
        <dbReference type="ARBA" id="ARBA00022729"/>
    </source>
</evidence>
<evidence type="ECO:0000256" key="10">
    <source>
        <dbReference type="RuleBase" id="RU000454"/>
    </source>
</evidence>
<organism evidence="13 14">
    <name type="scientific">Actinomortierella ambigua</name>
    <dbReference type="NCBI Taxonomy" id="1343610"/>
    <lineage>
        <taxon>Eukaryota</taxon>
        <taxon>Fungi</taxon>
        <taxon>Fungi incertae sedis</taxon>
        <taxon>Mucoromycota</taxon>
        <taxon>Mortierellomycotina</taxon>
        <taxon>Mortierellomycetes</taxon>
        <taxon>Mortierellales</taxon>
        <taxon>Mortierellaceae</taxon>
        <taxon>Actinomortierella</taxon>
    </lineage>
</organism>
<evidence type="ECO:0000256" key="11">
    <source>
        <dbReference type="SAM" id="MobiDB-lite"/>
    </source>
</evidence>
<dbReference type="GO" id="GO:0004190">
    <property type="term" value="F:aspartic-type endopeptidase activity"/>
    <property type="evidence" value="ECO:0007669"/>
    <property type="project" value="UniProtKB-KW"/>
</dbReference>
<feature type="active site" evidence="8">
    <location>
        <position position="549"/>
    </location>
</feature>
<name>A0A9P6UDG3_9FUNG</name>
<evidence type="ECO:0000256" key="5">
    <source>
        <dbReference type="ARBA" id="ARBA00022801"/>
    </source>
</evidence>
<keyword evidence="7 9" id="KW-1015">Disulfide bond</keyword>
<reference evidence="13" key="1">
    <citation type="journal article" date="2020" name="Fungal Divers.">
        <title>Resolving the Mortierellaceae phylogeny through synthesis of multi-gene phylogenetics and phylogenomics.</title>
        <authorList>
            <person name="Vandepol N."/>
            <person name="Liber J."/>
            <person name="Desiro A."/>
            <person name="Na H."/>
            <person name="Kennedy M."/>
            <person name="Barry K."/>
            <person name="Grigoriev I.V."/>
            <person name="Miller A.N."/>
            <person name="O'Donnell K."/>
            <person name="Stajich J.E."/>
            <person name="Bonito G."/>
        </authorList>
    </citation>
    <scope>NUCLEOTIDE SEQUENCE</scope>
    <source>
        <strain evidence="13">BC1065</strain>
    </source>
</reference>
<evidence type="ECO:0000256" key="9">
    <source>
        <dbReference type="PIRSR" id="PIRSR601461-2"/>
    </source>
</evidence>
<keyword evidence="4 10" id="KW-0064">Aspartyl protease</keyword>
<evidence type="ECO:0000256" key="2">
    <source>
        <dbReference type="ARBA" id="ARBA00022670"/>
    </source>
</evidence>
<evidence type="ECO:0000313" key="14">
    <source>
        <dbReference type="Proteomes" id="UP000807716"/>
    </source>
</evidence>
<evidence type="ECO:0000256" key="1">
    <source>
        <dbReference type="ARBA" id="ARBA00007447"/>
    </source>
</evidence>
<dbReference type="Gene3D" id="2.40.70.10">
    <property type="entry name" value="Acid Proteases"/>
    <property type="match status" value="2"/>
</dbReference>
<comment type="similarity">
    <text evidence="1 10">Belongs to the peptidase A1 family.</text>
</comment>
<comment type="caution">
    <text evidence="13">The sequence shown here is derived from an EMBL/GenBank/DDBJ whole genome shotgun (WGS) entry which is preliminary data.</text>
</comment>
<dbReference type="InterPro" id="IPR001461">
    <property type="entry name" value="Aspartic_peptidase_A1"/>
</dbReference>
<dbReference type="FunFam" id="2.40.70.10:FF:000008">
    <property type="entry name" value="Cathepsin D"/>
    <property type="match status" value="1"/>
</dbReference>
<gene>
    <name evidence="13" type="ORF">DFQ27_005580</name>
</gene>
<evidence type="ECO:0000313" key="13">
    <source>
        <dbReference type="EMBL" id="KAG0270502.1"/>
    </source>
</evidence>
<feature type="disulfide bond" evidence="9">
    <location>
        <begin position="380"/>
        <end position="385"/>
    </location>
</feature>
<dbReference type="InterPro" id="IPR033121">
    <property type="entry name" value="PEPTIDASE_A1"/>
</dbReference>
<dbReference type="EMBL" id="JAAAJB010000004">
    <property type="protein sequence ID" value="KAG0270502.1"/>
    <property type="molecule type" value="Genomic_DNA"/>
</dbReference>
<feature type="compositionally biased region" description="Basic and acidic residues" evidence="11">
    <location>
        <begin position="284"/>
        <end position="295"/>
    </location>
</feature>
<dbReference type="PRINTS" id="PR00792">
    <property type="entry name" value="PEPSIN"/>
</dbReference>
<dbReference type="AlphaFoldDB" id="A0A9P6UDG3"/>
<dbReference type="InterPro" id="IPR001969">
    <property type="entry name" value="Aspartic_peptidase_AS"/>
</dbReference>
<dbReference type="GO" id="GO:0006508">
    <property type="term" value="P:proteolysis"/>
    <property type="evidence" value="ECO:0007669"/>
    <property type="project" value="UniProtKB-KW"/>
</dbReference>
<keyword evidence="2 10" id="KW-0645">Protease</keyword>
<feature type="compositionally biased region" description="Low complexity" evidence="11">
    <location>
        <begin position="123"/>
        <end position="138"/>
    </location>
</feature>
<keyword evidence="14" id="KW-1185">Reference proteome</keyword>
<keyword evidence="6" id="KW-0865">Zymogen</keyword>
<proteinExistence type="inferred from homology"/>
<keyword evidence="5 10" id="KW-0378">Hydrolase</keyword>
<sequence>MKLVHLTIPFGLNAAKSDRPPASPCAISPTPASLNAPKRKDAILTILQALGLVLSAGAVTMALTFWPAYSSSPPASHVASKTHDPVQLADSISALPFRSGHHDDGGGDSGFEPPVLSSVTSEPAAPLLTSPASTSSSPIQPVSIVLVEPPPWSDDTELEDSEPCMTEENEIGDEKLAIETVVVVTESLDYVVASEGEGREGHCDAACQEQNLLEALLHSHLAKRRYATTTTLDNTLPLIPESLPSVLEEEDQQLRKRALEIYDEFEFKEKKHGNKKIQHKGKGHGKDKDHDHSYASRERNAMRTKHNPEMIVEESPVAANTVDYHLDGDGNYDPQTKIALRPIGTVSGYYGEIALGEPKQVFAVVFDTGSSDLWIPSSKCHEKSCLSHQRFNGADSSTYERLSPTEPFDIEYGTGEVSGIISEDILTLGDVPSKKPVRFAESLKSSSLFGRAVFDGVFGLAYPEMSSSGEKPPLLAMMDQGVFRRHMFGFYMGKNFGELSIGGYDKGLIANNDLIWAPVVKKGYWEIAVDKVQVQGGGKVTDHINAIVDTGTTQIIVPVDIAKHLHARLLPGAKHISEGIYSLPCDTGSMPSLQLTIAGRQLTLPPSLYTLQEIAPGRCMSGFAGEEVDGSTWILGDVFLRSVYSVFDFERNRVGFGTLAR</sequence>
<feature type="domain" description="Peptidase A1" evidence="12">
    <location>
        <begin position="349"/>
        <end position="657"/>
    </location>
</feature>
<accession>A0A9P6UDG3</accession>
<dbReference type="OrthoDB" id="15189at2759"/>
<evidence type="ECO:0000256" key="7">
    <source>
        <dbReference type="ARBA" id="ARBA00023157"/>
    </source>
</evidence>
<feature type="active site" evidence="8">
    <location>
        <position position="367"/>
    </location>
</feature>
<dbReference type="PROSITE" id="PS00141">
    <property type="entry name" value="ASP_PROTEASE"/>
    <property type="match status" value="1"/>
</dbReference>
<dbReference type="PROSITE" id="PS51767">
    <property type="entry name" value="PEPTIDASE_A1"/>
    <property type="match status" value="1"/>
</dbReference>
<feature type="compositionally biased region" description="Basic residues" evidence="11">
    <location>
        <begin position="272"/>
        <end position="283"/>
    </location>
</feature>
<dbReference type="PANTHER" id="PTHR47966:SF51">
    <property type="entry name" value="BETA-SITE APP-CLEAVING ENZYME, ISOFORM A-RELATED"/>
    <property type="match status" value="1"/>
</dbReference>
<dbReference type="PANTHER" id="PTHR47966">
    <property type="entry name" value="BETA-SITE APP-CLEAVING ENZYME, ISOFORM A-RELATED"/>
    <property type="match status" value="1"/>
</dbReference>
<evidence type="ECO:0000256" key="4">
    <source>
        <dbReference type="ARBA" id="ARBA00022750"/>
    </source>
</evidence>
<evidence type="ECO:0000256" key="6">
    <source>
        <dbReference type="ARBA" id="ARBA00023145"/>
    </source>
</evidence>
<feature type="disulfide bond" evidence="9">
    <location>
        <begin position="585"/>
        <end position="619"/>
    </location>
</feature>
<dbReference type="InterPro" id="IPR021109">
    <property type="entry name" value="Peptidase_aspartic_dom_sf"/>
</dbReference>
<evidence type="ECO:0000256" key="8">
    <source>
        <dbReference type="PIRSR" id="PIRSR601461-1"/>
    </source>
</evidence>
<dbReference type="SUPFAM" id="SSF50630">
    <property type="entry name" value="Acid proteases"/>
    <property type="match status" value="1"/>
</dbReference>
<dbReference type="Pfam" id="PF00026">
    <property type="entry name" value="Asp"/>
    <property type="match status" value="1"/>
</dbReference>
<evidence type="ECO:0000259" key="12">
    <source>
        <dbReference type="PROSITE" id="PS51767"/>
    </source>
</evidence>
<feature type="region of interest" description="Disordered" evidence="11">
    <location>
        <begin position="96"/>
        <end position="140"/>
    </location>
</feature>
<keyword evidence="3" id="KW-0732">Signal</keyword>
<protein>
    <recommendedName>
        <fullName evidence="12">Peptidase A1 domain-containing protein</fullName>
    </recommendedName>
</protein>
<dbReference type="Proteomes" id="UP000807716">
    <property type="component" value="Unassembled WGS sequence"/>
</dbReference>